<gene>
    <name evidence="2" type="ORF">KMZ93_19855</name>
</gene>
<dbReference type="Gene3D" id="1.10.10.10">
    <property type="entry name" value="Winged helix-like DNA-binding domain superfamily/Winged helix DNA-binding domain"/>
    <property type="match status" value="1"/>
</dbReference>
<dbReference type="InterPro" id="IPR011006">
    <property type="entry name" value="CheY-like_superfamily"/>
</dbReference>
<keyword evidence="3" id="KW-1185">Reference proteome</keyword>
<evidence type="ECO:0000313" key="3">
    <source>
        <dbReference type="Proteomes" id="UP000676951"/>
    </source>
</evidence>
<dbReference type="AlphaFoldDB" id="A0A975RVJ7"/>
<dbReference type="Gene3D" id="3.40.50.2300">
    <property type="match status" value="1"/>
</dbReference>
<dbReference type="PROSITE" id="PS50921">
    <property type="entry name" value="ANTAR"/>
    <property type="match status" value="1"/>
</dbReference>
<dbReference type="PIRSF" id="PIRSF036382">
    <property type="entry name" value="RR_antiterm"/>
    <property type="match status" value="1"/>
</dbReference>
<sequence length="209" mass="22896">MKPGIRRLIEDLRGARVLVVHPRDVEGDALIDQLKRIGCNVRGMWPPPAELPNDVDTVFHLVETAETPAFIASASEDGPTFVAIVDYENPTVLKRLLDSNAHGVVNKPIRPSGILSTMVLARSMRGYARRLEGKVQKLEETLKARRDVDKAVKILVSLKKIGEAEAYELIRSQATQKRLSMAQVAATVIGAQDVLTGLGLIGDGDRRQS</sequence>
<dbReference type="InterPro" id="IPR036388">
    <property type="entry name" value="WH-like_DNA-bd_sf"/>
</dbReference>
<organism evidence="2 3">
    <name type="scientific">Bradyrhizobium sediminis</name>
    <dbReference type="NCBI Taxonomy" id="2840469"/>
    <lineage>
        <taxon>Bacteria</taxon>
        <taxon>Pseudomonadati</taxon>
        <taxon>Pseudomonadota</taxon>
        <taxon>Alphaproteobacteria</taxon>
        <taxon>Hyphomicrobiales</taxon>
        <taxon>Nitrobacteraceae</taxon>
        <taxon>Bradyrhizobium</taxon>
    </lineage>
</organism>
<dbReference type="InterPro" id="IPR005561">
    <property type="entry name" value="ANTAR"/>
</dbReference>
<feature type="domain" description="ANTAR" evidence="1">
    <location>
        <begin position="128"/>
        <end position="189"/>
    </location>
</feature>
<protein>
    <submittedName>
        <fullName evidence="2">ANTAR domain-containing protein</fullName>
    </submittedName>
</protein>
<dbReference type="Pfam" id="PF21332">
    <property type="entry name" value="AmiR_N"/>
    <property type="match status" value="1"/>
</dbReference>
<reference evidence="2 3" key="1">
    <citation type="submission" date="2021-06" db="EMBL/GenBank/DDBJ databases">
        <title>Bradyrhizobium sp. S2-11-4 Genome sequencing.</title>
        <authorList>
            <person name="Jin L."/>
        </authorList>
    </citation>
    <scope>NUCLEOTIDE SEQUENCE [LARGE SCALE GENOMIC DNA]</scope>
    <source>
        <strain evidence="2 3">S2-11-4</strain>
    </source>
</reference>
<dbReference type="InterPro" id="IPR008327">
    <property type="entry name" value="Sig_transdc_resp-reg_antiterm"/>
</dbReference>
<dbReference type="Pfam" id="PF03861">
    <property type="entry name" value="ANTAR"/>
    <property type="match status" value="1"/>
</dbReference>
<evidence type="ECO:0000259" key="1">
    <source>
        <dbReference type="PROSITE" id="PS50921"/>
    </source>
</evidence>
<proteinExistence type="predicted"/>
<dbReference type="InterPro" id="IPR049021">
    <property type="entry name" value="AmiR_N"/>
</dbReference>
<dbReference type="SMART" id="SM01012">
    <property type="entry name" value="ANTAR"/>
    <property type="match status" value="1"/>
</dbReference>
<dbReference type="Proteomes" id="UP000676951">
    <property type="component" value="Chromosome"/>
</dbReference>
<dbReference type="SUPFAM" id="SSF52172">
    <property type="entry name" value="CheY-like"/>
    <property type="match status" value="1"/>
</dbReference>
<dbReference type="EMBL" id="CP076136">
    <property type="protein sequence ID" value="QWG22212.1"/>
    <property type="molecule type" value="Genomic_DNA"/>
</dbReference>
<evidence type="ECO:0000313" key="2">
    <source>
        <dbReference type="EMBL" id="QWG22212.1"/>
    </source>
</evidence>
<dbReference type="RefSeq" id="WP_215602981.1">
    <property type="nucleotide sequence ID" value="NZ_CP076136.1"/>
</dbReference>
<accession>A0A975RVJ7</accession>
<name>A0A975RVJ7_9BRAD</name>
<dbReference type="GO" id="GO:0003723">
    <property type="term" value="F:RNA binding"/>
    <property type="evidence" value="ECO:0007669"/>
    <property type="project" value="InterPro"/>
</dbReference>